<reference evidence="1 2" key="1">
    <citation type="submission" date="2024-06" db="EMBL/GenBank/DDBJ databases">
        <authorList>
            <person name="Kraege A."/>
            <person name="Thomma B."/>
        </authorList>
    </citation>
    <scope>NUCLEOTIDE SEQUENCE [LARGE SCALE GENOMIC DNA]</scope>
</reference>
<sequence length="283" mass="30300">MSAVRTPSTPASAGSMGACKIHQAAKGIVISFASVGPNSVKEAAAARQCFEGCNSVSLAVAAGPELLIVGSTIPKTFIHQSSSLAGQAIRKGVVCHDVRVSNRPSCYYDVEEAHRRDQCSSLTAMPVAGAKGEILGAVCLGLQQNVNLSSKHLETLRLLALALGPLLQQFIADTQLYQDTSVFVDEGVAQCMMSGQPEPMDDSESCEADFLQYDLGTYEEFSEDVLHRSSCEWERPAGIEAEYDDLNDMRNCASLESTCSESFYQAPVFCASPQRSVQQAVAE</sequence>
<organism evidence="1 2">
    <name type="scientific">Coccomyxa viridis</name>
    <dbReference type="NCBI Taxonomy" id="1274662"/>
    <lineage>
        <taxon>Eukaryota</taxon>
        <taxon>Viridiplantae</taxon>
        <taxon>Chlorophyta</taxon>
        <taxon>core chlorophytes</taxon>
        <taxon>Trebouxiophyceae</taxon>
        <taxon>Trebouxiophyceae incertae sedis</taxon>
        <taxon>Coccomyxaceae</taxon>
        <taxon>Coccomyxa</taxon>
    </lineage>
</organism>
<evidence type="ECO:0000313" key="1">
    <source>
        <dbReference type="EMBL" id="CAL5218667.1"/>
    </source>
</evidence>
<dbReference type="Proteomes" id="UP001497392">
    <property type="component" value="Unassembled WGS sequence"/>
</dbReference>
<keyword evidence="2" id="KW-1185">Reference proteome</keyword>
<gene>
    <name evidence="1" type="primary">g373</name>
    <name evidence="1" type="ORF">VP750_LOCUS326</name>
</gene>
<dbReference type="SUPFAM" id="SSF55781">
    <property type="entry name" value="GAF domain-like"/>
    <property type="match status" value="1"/>
</dbReference>
<dbReference type="PROSITE" id="PS51257">
    <property type="entry name" value="PROKAR_LIPOPROTEIN"/>
    <property type="match status" value="1"/>
</dbReference>
<accession>A0ABP1FM65</accession>
<protein>
    <submittedName>
        <fullName evidence="1">G373 protein</fullName>
    </submittedName>
</protein>
<name>A0ABP1FM65_9CHLO</name>
<comment type="caution">
    <text evidence="1">The sequence shown here is derived from an EMBL/GenBank/DDBJ whole genome shotgun (WGS) entry which is preliminary data.</text>
</comment>
<proteinExistence type="predicted"/>
<evidence type="ECO:0000313" key="2">
    <source>
        <dbReference type="Proteomes" id="UP001497392"/>
    </source>
</evidence>
<dbReference type="EMBL" id="CAXHTA020000001">
    <property type="protein sequence ID" value="CAL5218667.1"/>
    <property type="molecule type" value="Genomic_DNA"/>
</dbReference>